<reference evidence="3" key="2">
    <citation type="submission" date="2015-05" db="EMBL/GenBank/DDBJ databases">
        <title>Complete genome sequence of Corynebacterium mustelae DSM 45274, isolated from various tissues of a male ferret with lethal sepsis.</title>
        <authorList>
            <person name="Ruckert C."/>
            <person name="Albersmeier A."/>
            <person name="Winkler A."/>
            <person name="Tauch A."/>
        </authorList>
    </citation>
    <scope>NUCLEOTIDE SEQUENCE [LARGE SCALE GENOMIC DNA]</scope>
    <source>
        <strain evidence="3">DSM 45274</strain>
    </source>
</reference>
<dbReference type="PROSITE" id="PS00455">
    <property type="entry name" value="AMP_BINDING"/>
    <property type="match status" value="1"/>
</dbReference>
<dbReference type="STRING" id="571915.CMUST_14510"/>
<sequence length="364" mass="40390">MRLERDYLELLVDNYLNQELDSIIAESQSSQTTIRDLSAKISEATAHMGKYNLSPSAFIVIRGVNSANLLAWILAAIKKRVPFCIESNDIKQADSVSAQLSEYGNVLVVELGSNSGNLSYITKKNQCKDFGNREWVYVVKTSGSTGVPKIIPISRSNLSSMLFAANEKLTLVSGETWLWEHRPSFDLALWEIFGCVLFKGKFIISPTPIAEWSVVEYRKIAEFSPQNITLTPSELKKIGQLDAATSQQFFEDARSILFCGERLGWDALRHLPSNVTPDEVQIYNAYGPSEATIFCSVHLLTSQDMALSSVPIGDPMGDMCLRVNISSGELFLSGSQVFEGYLGDGIVKTDEYATGDIVEKKRNR</sequence>
<dbReference type="SUPFAM" id="SSF56801">
    <property type="entry name" value="Acetyl-CoA synthetase-like"/>
    <property type="match status" value="1"/>
</dbReference>
<dbReference type="Gene3D" id="3.40.50.12780">
    <property type="entry name" value="N-terminal domain of ligase-like"/>
    <property type="match status" value="1"/>
</dbReference>
<feature type="domain" description="AMP-dependent synthetase/ligase" evidence="1">
    <location>
        <begin position="91"/>
        <end position="342"/>
    </location>
</feature>
<proteinExistence type="predicted"/>
<dbReference type="InterPro" id="IPR020845">
    <property type="entry name" value="AMP-binding_CS"/>
</dbReference>
<dbReference type="InterPro" id="IPR042099">
    <property type="entry name" value="ANL_N_sf"/>
</dbReference>
<dbReference type="EMBL" id="CP011542">
    <property type="protein sequence ID" value="AKK07195.1"/>
    <property type="molecule type" value="Genomic_DNA"/>
</dbReference>
<keyword evidence="3" id="KW-1185">Reference proteome</keyword>
<dbReference type="Proteomes" id="UP000035199">
    <property type="component" value="Chromosome"/>
</dbReference>
<dbReference type="PATRIC" id="fig|571915.4.peg.3117"/>
<dbReference type="PANTHER" id="PTHR45398:SF1">
    <property type="entry name" value="ENZYME, PUTATIVE (JCVI)-RELATED"/>
    <property type="match status" value="1"/>
</dbReference>
<dbReference type="InterPro" id="IPR000873">
    <property type="entry name" value="AMP-dep_synth/lig_dom"/>
</dbReference>
<evidence type="ECO:0000313" key="3">
    <source>
        <dbReference type="Proteomes" id="UP000035199"/>
    </source>
</evidence>
<organism evidence="2 3">
    <name type="scientific">Corynebacterium mustelae</name>
    <dbReference type="NCBI Taxonomy" id="571915"/>
    <lineage>
        <taxon>Bacteria</taxon>
        <taxon>Bacillati</taxon>
        <taxon>Actinomycetota</taxon>
        <taxon>Actinomycetes</taxon>
        <taxon>Mycobacteriales</taxon>
        <taxon>Corynebacteriaceae</taxon>
        <taxon>Corynebacterium</taxon>
    </lineage>
</organism>
<reference evidence="2 3" key="1">
    <citation type="journal article" date="2015" name="Genome Announc.">
        <title>Complete Genome Sequence of the Type Strain Corynebacterium mustelae DSM 45274, Isolated from Various Tissues of a Male Ferret with Lethal Sepsis.</title>
        <authorList>
            <person name="Ruckert C."/>
            <person name="Eimer J."/>
            <person name="Winkler A."/>
            <person name="Tauch A."/>
        </authorList>
    </citation>
    <scope>NUCLEOTIDE SEQUENCE [LARGE SCALE GENOMIC DNA]</scope>
    <source>
        <strain evidence="2 3">DSM 45274</strain>
    </source>
</reference>
<dbReference type="Pfam" id="PF00501">
    <property type="entry name" value="AMP-binding"/>
    <property type="match status" value="1"/>
</dbReference>
<dbReference type="KEGG" id="cmv:CMUST_14510"/>
<protein>
    <submittedName>
        <fullName evidence="2">AMP-binding enzyme</fullName>
    </submittedName>
</protein>
<dbReference type="AlphaFoldDB" id="A0A0G3H383"/>
<evidence type="ECO:0000259" key="1">
    <source>
        <dbReference type="Pfam" id="PF00501"/>
    </source>
</evidence>
<accession>A0A0G3H383</accession>
<dbReference type="PANTHER" id="PTHR45398">
    <property type="match status" value="1"/>
</dbReference>
<evidence type="ECO:0000313" key="2">
    <source>
        <dbReference type="EMBL" id="AKK07195.1"/>
    </source>
</evidence>
<gene>
    <name evidence="2" type="ORF">CMUST_14510</name>
</gene>
<name>A0A0G3H383_9CORY</name>